<accession>A0A0R1HZG4</accession>
<dbReference type="Proteomes" id="UP000050911">
    <property type="component" value="Unassembled WGS sequence"/>
</dbReference>
<proteinExistence type="predicted"/>
<dbReference type="SUPFAM" id="SSF52266">
    <property type="entry name" value="SGNH hydrolase"/>
    <property type="match status" value="1"/>
</dbReference>
<evidence type="ECO:0000313" key="3">
    <source>
        <dbReference type="Proteomes" id="UP000050911"/>
    </source>
</evidence>
<organism evidence="2 3">
    <name type="scientific">Secundilactobacillus kimchicus JCM 15530</name>
    <dbReference type="NCBI Taxonomy" id="1302272"/>
    <lineage>
        <taxon>Bacteria</taxon>
        <taxon>Bacillati</taxon>
        <taxon>Bacillota</taxon>
        <taxon>Bacilli</taxon>
        <taxon>Lactobacillales</taxon>
        <taxon>Lactobacillaceae</taxon>
        <taxon>Secundilactobacillus</taxon>
    </lineage>
</organism>
<evidence type="ECO:0000313" key="2">
    <source>
        <dbReference type="EMBL" id="KRK49364.1"/>
    </source>
</evidence>
<dbReference type="PANTHER" id="PTHR30383">
    <property type="entry name" value="THIOESTERASE 1/PROTEASE 1/LYSOPHOSPHOLIPASE L1"/>
    <property type="match status" value="1"/>
</dbReference>
<dbReference type="PATRIC" id="fig|1302272.5.peg.285"/>
<gene>
    <name evidence="2" type="ORF">FC96_GL000288</name>
</gene>
<comment type="caution">
    <text evidence="2">The sequence shown here is derived from an EMBL/GenBank/DDBJ whole genome shotgun (WGS) entry which is preliminary data.</text>
</comment>
<dbReference type="EMBL" id="AZCX01000001">
    <property type="protein sequence ID" value="KRK49364.1"/>
    <property type="molecule type" value="Genomic_DNA"/>
</dbReference>
<dbReference type="PANTHER" id="PTHR30383:SF27">
    <property type="entry name" value="SPORE GERMINATION LIPASE LIPC"/>
    <property type="match status" value="1"/>
</dbReference>
<keyword evidence="3" id="KW-1185">Reference proteome</keyword>
<name>A0A0R1HZG4_9LACO</name>
<dbReference type="AlphaFoldDB" id="A0A0R1HZG4"/>
<protein>
    <recommendedName>
        <fullName evidence="1">SGNH hydrolase-type esterase domain-containing protein</fullName>
    </recommendedName>
</protein>
<dbReference type="InterPro" id="IPR036514">
    <property type="entry name" value="SGNH_hydro_sf"/>
</dbReference>
<reference evidence="2 3" key="1">
    <citation type="journal article" date="2015" name="Genome Announc.">
        <title>Expanding the biotechnology potential of lactobacilli through comparative genomics of 213 strains and associated genera.</title>
        <authorList>
            <person name="Sun Z."/>
            <person name="Harris H.M."/>
            <person name="McCann A."/>
            <person name="Guo C."/>
            <person name="Argimon S."/>
            <person name="Zhang W."/>
            <person name="Yang X."/>
            <person name="Jeffery I.B."/>
            <person name="Cooney J.C."/>
            <person name="Kagawa T.F."/>
            <person name="Liu W."/>
            <person name="Song Y."/>
            <person name="Salvetti E."/>
            <person name="Wrobel A."/>
            <person name="Rasinkangas P."/>
            <person name="Parkhill J."/>
            <person name="Rea M.C."/>
            <person name="O'Sullivan O."/>
            <person name="Ritari J."/>
            <person name="Douillard F.P."/>
            <person name="Paul Ross R."/>
            <person name="Yang R."/>
            <person name="Briner A.E."/>
            <person name="Felis G.E."/>
            <person name="de Vos W.M."/>
            <person name="Barrangou R."/>
            <person name="Klaenhammer T.R."/>
            <person name="Caufield P.W."/>
            <person name="Cui Y."/>
            <person name="Zhang H."/>
            <person name="O'Toole P.W."/>
        </authorList>
    </citation>
    <scope>NUCLEOTIDE SEQUENCE [LARGE SCALE GENOMIC DNA]</scope>
    <source>
        <strain evidence="2 3">JCM 15530</strain>
    </source>
</reference>
<dbReference type="Pfam" id="PF13472">
    <property type="entry name" value="Lipase_GDSL_2"/>
    <property type="match status" value="1"/>
</dbReference>
<dbReference type="Gene3D" id="3.40.50.1110">
    <property type="entry name" value="SGNH hydrolase"/>
    <property type="match status" value="1"/>
</dbReference>
<dbReference type="InterPro" id="IPR013830">
    <property type="entry name" value="SGNH_hydro"/>
</dbReference>
<feature type="domain" description="SGNH hydrolase-type esterase" evidence="1">
    <location>
        <begin position="34"/>
        <end position="269"/>
    </location>
</feature>
<dbReference type="GO" id="GO:0004622">
    <property type="term" value="F:phosphatidylcholine lysophospholipase activity"/>
    <property type="evidence" value="ECO:0007669"/>
    <property type="project" value="TreeGrafter"/>
</dbReference>
<dbReference type="STRING" id="1302272.FC96_GL000288"/>
<sequence length="288" mass="32160">MGVIVGIIVALGGLFWYQQTKSTNPRPQTMHFVALGDSLTQGIGYADDHTGYLPALSSQLKQDYRVTLKTHNFGIGGLRSDQIDERIKTNQEEQQAIRRAQLIAITAGGNDLLQSLQSNITVDDDQKLVQKLKPAKATYEARLTRLLSRLKQLNPKAQIYLFGFYNPVYVYFANATAITRAVNDWTAVNKTVAQKTARVTYVDINNVLSRGQFTSKKAQDKLVKEGQKASTSLRNPESADAIIQATQSGEKNHYLSQHDHFHPNQRGYTLMARQLASAVAKVNHWTTK</sequence>
<evidence type="ECO:0000259" key="1">
    <source>
        <dbReference type="Pfam" id="PF13472"/>
    </source>
</evidence>
<dbReference type="InterPro" id="IPR051532">
    <property type="entry name" value="Ester_Hydrolysis_Enzymes"/>
</dbReference>